<dbReference type="VEuPathDB" id="FungiDB:RhiirA1_509095"/>
<name>A0A2I1GCU4_9GLOM</name>
<protein>
    <submittedName>
        <fullName evidence="1">Uncharacterized protein</fullName>
    </submittedName>
</protein>
<dbReference type="AlphaFoldDB" id="A0A2I1GCU4"/>
<reference evidence="1 2" key="1">
    <citation type="submission" date="2015-10" db="EMBL/GenBank/DDBJ databases">
        <title>Genome analyses suggest a sexual origin of heterokaryosis in a supposedly ancient asexual fungus.</title>
        <authorList>
            <person name="Ropars J."/>
            <person name="Sedzielewska K."/>
            <person name="Noel J."/>
            <person name="Charron P."/>
            <person name="Farinelli L."/>
            <person name="Marton T."/>
            <person name="Kruger M."/>
            <person name="Pelin A."/>
            <person name="Brachmann A."/>
            <person name="Corradi N."/>
        </authorList>
    </citation>
    <scope>NUCLEOTIDE SEQUENCE [LARGE SCALE GENOMIC DNA]</scope>
    <source>
        <strain evidence="1 2">A4</strain>
    </source>
</reference>
<dbReference type="EMBL" id="LLXI01000323">
    <property type="protein sequence ID" value="PKY44447.1"/>
    <property type="molecule type" value="Genomic_DNA"/>
</dbReference>
<comment type="caution">
    <text evidence="1">The sequence shown here is derived from an EMBL/GenBank/DDBJ whole genome shotgun (WGS) entry which is preliminary data.</text>
</comment>
<dbReference type="PANTHER" id="PTHR46880:SF5">
    <property type="entry name" value="DUF4371 DOMAIN-CONTAINING PROTEIN"/>
    <property type="match status" value="1"/>
</dbReference>
<dbReference type="Proteomes" id="UP000234323">
    <property type="component" value="Unassembled WGS sequence"/>
</dbReference>
<sequence length="121" mass="13878">MAKGIAIYKKDLLDRHLKLKDHSIAEKNNGASTIIGRKNGVAAKLKELNPFLTLVHYISHKLHLAGKDAANEVQYFKKYEAICKELYSYFSESYKRMLNLKMIQESNDNPQLAILNIINTR</sequence>
<proteinExistence type="predicted"/>
<organism evidence="1 2">
    <name type="scientific">Rhizophagus irregularis</name>
    <dbReference type="NCBI Taxonomy" id="588596"/>
    <lineage>
        <taxon>Eukaryota</taxon>
        <taxon>Fungi</taxon>
        <taxon>Fungi incertae sedis</taxon>
        <taxon>Mucoromycota</taxon>
        <taxon>Glomeromycotina</taxon>
        <taxon>Glomeromycetes</taxon>
        <taxon>Glomerales</taxon>
        <taxon>Glomeraceae</taxon>
        <taxon>Rhizophagus</taxon>
    </lineage>
</organism>
<dbReference type="PANTHER" id="PTHR46880">
    <property type="entry name" value="RAS-ASSOCIATING DOMAIN-CONTAINING PROTEIN"/>
    <property type="match status" value="1"/>
</dbReference>
<evidence type="ECO:0000313" key="1">
    <source>
        <dbReference type="EMBL" id="PKY44447.1"/>
    </source>
</evidence>
<gene>
    <name evidence="1" type="ORF">RhiirA4_419052</name>
</gene>
<accession>A0A2I1GCU4</accession>
<evidence type="ECO:0000313" key="2">
    <source>
        <dbReference type="Proteomes" id="UP000234323"/>
    </source>
</evidence>
<keyword evidence="2" id="KW-1185">Reference proteome</keyword>